<dbReference type="EMBL" id="CXSU01000011">
    <property type="protein sequence ID" value="CTQ49810.1"/>
    <property type="molecule type" value="Genomic_DNA"/>
</dbReference>
<dbReference type="RefSeq" id="WP_055084673.1">
    <property type="nucleotide sequence ID" value="NZ_CXSU01000011.1"/>
</dbReference>
<dbReference type="Gene3D" id="3.30.530.20">
    <property type="match status" value="1"/>
</dbReference>
<dbReference type="AlphaFoldDB" id="A0A0M6YIN4"/>
<evidence type="ECO:0000313" key="2">
    <source>
        <dbReference type="Proteomes" id="UP000049222"/>
    </source>
</evidence>
<organism evidence="1 2">
    <name type="scientific">Jannaschia donghaensis</name>
    <dbReference type="NCBI Taxonomy" id="420998"/>
    <lineage>
        <taxon>Bacteria</taxon>
        <taxon>Pseudomonadati</taxon>
        <taxon>Pseudomonadota</taxon>
        <taxon>Alphaproteobacteria</taxon>
        <taxon>Rhodobacterales</taxon>
        <taxon>Roseobacteraceae</taxon>
        <taxon>Jannaschia</taxon>
    </lineage>
</organism>
<reference evidence="1 2" key="1">
    <citation type="submission" date="2015-07" db="EMBL/GenBank/DDBJ databases">
        <authorList>
            <person name="Noorani M."/>
        </authorList>
    </citation>
    <scope>NUCLEOTIDE SEQUENCE [LARGE SCALE GENOMIC DNA]</scope>
    <source>
        <strain evidence="1 2">CECT 7802</strain>
    </source>
</reference>
<dbReference type="Pfam" id="PF10604">
    <property type="entry name" value="Polyketide_cyc2"/>
    <property type="match status" value="1"/>
</dbReference>
<dbReference type="InterPro" id="IPR019587">
    <property type="entry name" value="Polyketide_cyclase/dehydratase"/>
</dbReference>
<dbReference type="SUPFAM" id="SSF55961">
    <property type="entry name" value="Bet v1-like"/>
    <property type="match status" value="1"/>
</dbReference>
<dbReference type="InterPro" id="IPR023393">
    <property type="entry name" value="START-like_dom_sf"/>
</dbReference>
<dbReference type="OrthoDB" id="7860307at2"/>
<accession>A0A0M6YIN4</accession>
<gene>
    <name evidence="1" type="ORF">JDO7802_01827</name>
</gene>
<dbReference type="Proteomes" id="UP000049222">
    <property type="component" value="Unassembled WGS sequence"/>
</dbReference>
<protein>
    <submittedName>
        <fullName evidence="1">Polyketide cyclase / dehydrase and lipid transport</fullName>
    </submittedName>
</protein>
<evidence type="ECO:0000313" key="1">
    <source>
        <dbReference type="EMBL" id="CTQ49810.1"/>
    </source>
</evidence>
<name>A0A0M6YIN4_9RHOB</name>
<sequence>MKFVATEDIAAPIETVWARVSDLEGFEDRIGKRVGQIARIPPGPPGQGTSWTGKAEIMGKARVVKVTVATLAAPTQLVAEAGTDGMTVTIQVDLKELSPRLTRLTVTSEARARSLAARLMLQSAKLARQTMAKRYKARVADFASQVEKGA</sequence>
<keyword evidence="2" id="KW-1185">Reference proteome</keyword>
<dbReference type="STRING" id="420998.JDO7802_01827"/>
<dbReference type="CDD" id="cd07812">
    <property type="entry name" value="SRPBCC"/>
    <property type="match status" value="1"/>
</dbReference>
<proteinExistence type="predicted"/>